<feature type="transmembrane region" description="Helical" evidence="8">
    <location>
        <begin position="345"/>
        <end position="366"/>
    </location>
</feature>
<feature type="transmembrane region" description="Helical" evidence="8">
    <location>
        <begin position="236"/>
        <end position="258"/>
    </location>
</feature>
<dbReference type="PANTHER" id="PTHR23517:SF15">
    <property type="entry name" value="PROTON-DEPENDENT OLIGOPEPTIDE FAMILY TRANSPORT PROTEIN"/>
    <property type="match status" value="1"/>
</dbReference>
<feature type="transmembrane region" description="Helical" evidence="8">
    <location>
        <begin position="197"/>
        <end position="215"/>
    </location>
</feature>
<evidence type="ECO:0000256" key="3">
    <source>
        <dbReference type="ARBA" id="ARBA00022475"/>
    </source>
</evidence>
<keyword evidence="10" id="KW-1185">Reference proteome</keyword>
<protein>
    <submittedName>
        <fullName evidence="9">Proton-dependent oligopeptide transporter, POT family</fullName>
    </submittedName>
</protein>
<proteinExistence type="inferred from homology"/>
<evidence type="ECO:0000256" key="1">
    <source>
        <dbReference type="ARBA" id="ARBA00004651"/>
    </source>
</evidence>
<feature type="transmembrane region" description="Helical" evidence="8">
    <location>
        <begin position="264"/>
        <end position="288"/>
    </location>
</feature>
<dbReference type="Pfam" id="PF00854">
    <property type="entry name" value="PTR2"/>
    <property type="match status" value="1"/>
</dbReference>
<dbReference type="PANTHER" id="PTHR23517">
    <property type="entry name" value="RESISTANCE PROTEIN MDTM, PUTATIVE-RELATED-RELATED"/>
    <property type="match status" value="1"/>
</dbReference>
<dbReference type="InterPro" id="IPR005279">
    <property type="entry name" value="Dipep/tripep_permease"/>
</dbReference>
<feature type="transmembrane region" description="Helical" evidence="8">
    <location>
        <begin position="378"/>
        <end position="400"/>
    </location>
</feature>
<dbReference type="RefSeq" id="WP_253837269.1">
    <property type="nucleotide sequence ID" value="NZ_JAMTCS010000010.1"/>
</dbReference>
<dbReference type="InterPro" id="IPR050171">
    <property type="entry name" value="MFS_Transporters"/>
</dbReference>
<evidence type="ECO:0000256" key="5">
    <source>
        <dbReference type="ARBA" id="ARBA00022989"/>
    </source>
</evidence>
<dbReference type="InterPro" id="IPR000109">
    <property type="entry name" value="POT_fam"/>
</dbReference>
<dbReference type="GO" id="GO:0005886">
    <property type="term" value="C:plasma membrane"/>
    <property type="evidence" value="ECO:0007669"/>
    <property type="project" value="UniProtKB-SubCell"/>
</dbReference>
<feature type="transmembrane region" description="Helical" evidence="8">
    <location>
        <begin position="446"/>
        <end position="466"/>
    </location>
</feature>
<dbReference type="GO" id="GO:0006857">
    <property type="term" value="P:oligopeptide transport"/>
    <property type="evidence" value="ECO:0007669"/>
    <property type="project" value="InterPro"/>
</dbReference>
<evidence type="ECO:0000313" key="9">
    <source>
        <dbReference type="EMBL" id="MCP2265859.1"/>
    </source>
</evidence>
<dbReference type="GO" id="GO:1904680">
    <property type="term" value="F:peptide transmembrane transporter activity"/>
    <property type="evidence" value="ECO:0007669"/>
    <property type="project" value="InterPro"/>
</dbReference>
<sequence>MSTGAATPPPSGPVPPPSVAAGDDRRFFGHPLGLMTLFTTELWERFSYYGMRAILVYYLTDTIANGGLGLDQTLGEAVVSIYGTGVYLLSVVGGWLADRVIGARRSTLYGGMIIAAGHVCLAVPAAGFSYLGIVLVAFGTGLLKPNVSAMVGALYDRGDTRRESAFQIFYMGINIGSLFSPIIVGAVRAVWGYHAGFSVAAVGMAVALVFFVLGRKHLQGAGDDVPNPVRPGERPAVARMFAIVAGAVVLVYLVARLVSGEWGVLALIDTLSYVAFLAPIAFFVVMYRSPRVTDAERPRLLAYIPLFVAAMLFFMIFEQAATTLATFAADRTSREVLGLTVSPEFFQSVNPASIIILAPVFAWLWVRTKDRPPTPYKFAIGLALAATSFLVLAAASAMAGDGLTPGWVLASVYVIQTLGELCLSPVGLAATTLLAPRAYQGQAMALWFLAPAAGQAITAQLVQATAGASDTAYFGGIGLVALAFAGVLALLGPWVTRHVRRADQLEGVRTAGE</sequence>
<feature type="transmembrane region" description="Helical" evidence="8">
    <location>
        <begin position="133"/>
        <end position="156"/>
    </location>
</feature>
<reference evidence="9" key="1">
    <citation type="submission" date="2022-06" db="EMBL/GenBank/DDBJ databases">
        <title>Genomic Encyclopedia of Archaeal and Bacterial Type Strains, Phase II (KMG-II): from individual species to whole genera.</title>
        <authorList>
            <person name="Goeker M."/>
        </authorList>
    </citation>
    <scope>NUCLEOTIDE SEQUENCE</scope>
    <source>
        <strain evidence="9">DSM 26652</strain>
    </source>
</reference>
<feature type="transmembrane region" description="Helical" evidence="8">
    <location>
        <begin position="472"/>
        <end position="491"/>
    </location>
</feature>
<dbReference type="SUPFAM" id="SSF103473">
    <property type="entry name" value="MFS general substrate transporter"/>
    <property type="match status" value="1"/>
</dbReference>
<dbReference type="InterPro" id="IPR018456">
    <property type="entry name" value="PTR2_symporter_CS"/>
</dbReference>
<evidence type="ECO:0000256" key="4">
    <source>
        <dbReference type="ARBA" id="ARBA00022692"/>
    </source>
</evidence>
<dbReference type="Proteomes" id="UP001139493">
    <property type="component" value="Unassembled WGS sequence"/>
</dbReference>
<feature type="transmembrane region" description="Helical" evidence="8">
    <location>
        <begin position="108"/>
        <end position="127"/>
    </location>
</feature>
<comment type="similarity">
    <text evidence="7">Belongs to the major facilitator superfamily. Proton-dependent oligopeptide transporter (POT/PTR) (TC 2.A.17) family.</text>
</comment>
<keyword evidence="2 7" id="KW-0813">Transport</keyword>
<dbReference type="NCBIfam" id="TIGR00924">
    <property type="entry name" value="yjdL_sub1_fam"/>
    <property type="match status" value="1"/>
</dbReference>
<dbReference type="EMBL" id="JAMTCS010000010">
    <property type="protein sequence ID" value="MCP2265859.1"/>
    <property type="molecule type" value="Genomic_DNA"/>
</dbReference>
<evidence type="ECO:0000256" key="8">
    <source>
        <dbReference type="SAM" id="Phobius"/>
    </source>
</evidence>
<dbReference type="CDD" id="cd17346">
    <property type="entry name" value="MFS_DtpA_like"/>
    <property type="match status" value="1"/>
</dbReference>
<comment type="subcellular location">
    <subcellularLocation>
        <location evidence="1">Cell membrane</location>
        <topology evidence="1">Multi-pass membrane protein</topology>
    </subcellularLocation>
    <subcellularLocation>
        <location evidence="7">Membrane</location>
        <topology evidence="7">Multi-pass membrane protein</topology>
    </subcellularLocation>
</comment>
<feature type="transmembrane region" description="Helical" evidence="8">
    <location>
        <begin position="412"/>
        <end position="434"/>
    </location>
</feature>
<feature type="transmembrane region" description="Helical" evidence="8">
    <location>
        <begin position="300"/>
        <end position="317"/>
    </location>
</feature>
<feature type="transmembrane region" description="Helical" evidence="8">
    <location>
        <begin position="168"/>
        <end position="191"/>
    </location>
</feature>
<evidence type="ECO:0000313" key="10">
    <source>
        <dbReference type="Proteomes" id="UP001139493"/>
    </source>
</evidence>
<name>A0A9X2G2U7_9MICO</name>
<dbReference type="InterPro" id="IPR036259">
    <property type="entry name" value="MFS_trans_sf"/>
</dbReference>
<gene>
    <name evidence="9" type="ORF">APR03_003224</name>
</gene>
<comment type="caution">
    <text evidence="9">The sequence shown here is derived from an EMBL/GenBank/DDBJ whole genome shotgun (WGS) entry which is preliminary data.</text>
</comment>
<keyword evidence="4 7" id="KW-0812">Transmembrane</keyword>
<evidence type="ECO:0000256" key="2">
    <source>
        <dbReference type="ARBA" id="ARBA00022448"/>
    </source>
</evidence>
<evidence type="ECO:0000256" key="7">
    <source>
        <dbReference type="RuleBase" id="RU003755"/>
    </source>
</evidence>
<keyword evidence="5 8" id="KW-1133">Transmembrane helix</keyword>
<dbReference type="PROSITE" id="PS01023">
    <property type="entry name" value="PTR2_2"/>
    <property type="match status" value="1"/>
</dbReference>
<evidence type="ECO:0000256" key="6">
    <source>
        <dbReference type="ARBA" id="ARBA00023136"/>
    </source>
</evidence>
<keyword evidence="6 8" id="KW-0472">Membrane</keyword>
<keyword evidence="3" id="KW-1003">Cell membrane</keyword>
<feature type="transmembrane region" description="Helical" evidence="8">
    <location>
        <begin position="77"/>
        <end position="96"/>
    </location>
</feature>
<dbReference type="Gene3D" id="1.20.1250.20">
    <property type="entry name" value="MFS general substrate transporter like domains"/>
    <property type="match status" value="1"/>
</dbReference>
<accession>A0A9X2G2U7</accession>
<dbReference type="AlphaFoldDB" id="A0A9X2G2U7"/>
<organism evidence="9 10">
    <name type="scientific">Promicromonospora thailandica</name>
    <dbReference type="NCBI Taxonomy" id="765201"/>
    <lineage>
        <taxon>Bacteria</taxon>
        <taxon>Bacillati</taxon>
        <taxon>Actinomycetota</taxon>
        <taxon>Actinomycetes</taxon>
        <taxon>Micrococcales</taxon>
        <taxon>Promicromonosporaceae</taxon>
        <taxon>Promicromonospora</taxon>
    </lineage>
</organism>